<dbReference type="Proteomes" id="UP000595231">
    <property type="component" value="Chromosome"/>
</dbReference>
<dbReference type="RefSeq" id="WP_176400658.1">
    <property type="nucleotide sequence ID" value="NZ_CP065997.1"/>
</dbReference>
<dbReference type="EMBL" id="CP065997">
    <property type="protein sequence ID" value="QQB33144.1"/>
    <property type="molecule type" value="Genomic_DNA"/>
</dbReference>
<protein>
    <submittedName>
        <fullName evidence="1">Uncharacterized protein</fullName>
    </submittedName>
</protein>
<evidence type="ECO:0000313" key="1">
    <source>
        <dbReference type="EMBL" id="QQB33144.1"/>
    </source>
</evidence>
<accession>A0A7T4B020</accession>
<sequence length="53" mass="5628">MDETQPQGPAVAAELKIDVVLFAKLADFTKCDPVEGGLWPATKLSSEQVGVLL</sequence>
<dbReference type="AlphaFoldDB" id="A0A7T4B020"/>
<reference evidence="1 2" key="1">
    <citation type="submission" date="2020-12" db="EMBL/GenBank/DDBJ databases">
        <title>FDA dAtabase for Regulatory Grade micrObial Sequences (FDA-ARGOS): Supporting development and validation of Infectious Disease Dx tests.</title>
        <authorList>
            <person name="Sproer C."/>
            <person name="Gronow S."/>
            <person name="Severitt S."/>
            <person name="Schroder I."/>
            <person name="Tallon L."/>
            <person name="Sadzewicz L."/>
            <person name="Zhao X."/>
            <person name="Boylan J."/>
            <person name="Ott S."/>
            <person name="Bowen H."/>
            <person name="Vavikolanu K."/>
            <person name="Mehta A."/>
            <person name="Aluvathingal J."/>
            <person name="Nadendla S."/>
            <person name="Lowell S."/>
            <person name="Myers T."/>
            <person name="Yan Y."/>
            <person name="Sichtig H."/>
        </authorList>
    </citation>
    <scope>NUCLEOTIDE SEQUENCE [LARGE SCALE GENOMIC DNA]</scope>
    <source>
        <strain evidence="1 2">FDAARGOS_1050</strain>
    </source>
</reference>
<name>A0A7T4B020_9BURK</name>
<organism evidence="1 2">
    <name type="scientific">Achromobacter deleyi</name>
    <dbReference type="NCBI Taxonomy" id="1353891"/>
    <lineage>
        <taxon>Bacteria</taxon>
        <taxon>Pseudomonadati</taxon>
        <taxon>Pseudomonadota</taxon>
        <taxon>Betaproteobacteria</taxon>
        <taxon>Burkholderiales</taxon>
        <taxon>Alcaligenaceae</taxon>
        <taxon>Achromobacter</taxon>
    </lineage>
</organism>
<proteinExistence type="predicted"/>
<evidence type="ECO:0000313" key="2">
    <source>
        <dbReference type="Proteomes" id="UP000595231"/>
    </source>
</evidence>
<gene>
    <name evidence="1" type="ORF">I6I07_21155</name>
</gene>